<dbReference type="Pfam" id="PF13635">
    <property type="entry name" value="DUF4143"/>
    <property type="match status" value="1"/>
</dbReference>
<comment type="caution">
    <text evidence="3">The sequence shown here is derived from an EMBL/GenBank/DDBJ whole genome shotgun (WGS) entry which is preliminary data.</text>
</comment>
<name>A0ABS5SCN4_9BACT</name>
<proteinExistence type="predicted"/>
<dbReference type="EMBL" id="JAHCVK010000002">
    <property type="protein sequence ID" value="MBT0653128.1"/>
    <property type="molecule type" value="Genomic_DNA"/>
</dbReference>
<dbReference type="GO" id="GO:0005524">
    <property type="term" value="F:ATP binding"/>
    <property type="evidence" value="ECO:0007669"/>
    <property type="project" value="UniProtKB-KW"/>
</dbReference>
<evidence type="ECO:0000259" key="1">
    <source>
        <dbReference type="Pfam" id="PF13173"/>
    </source>
</evidence>
<keyword evidence="3" id="KW-0547">Nucleotide-binding</keyword>
<dbReference type="InterPro" id="IPR041682">
    <property type="entry name" value="AAA_14"/>
</dbReference>
<dbReference type="Proteomes" id="UP000756860">
    <property type="component" value="Unassembled WGS sequence"/>
</dbReference>
<organism evidence="3 4">
    <name type="scientific">Geomobilimonas luticola</name>
    <dbReference type="NCBI Taxonomy" id="1114878"/>
    <lineage>
        <taxon>Bacteria</taxon>
        <taxon>Pseudomonadati</taxon>
        <taxon>Thermodesulfobacteriota</taxon>
        <taxon>Desulfuromonadia</taxon>
        <taxon>Geobacterales</taxon>
        <taxon>Geobacteraceae</taxon>
        <taxon>Geomobilimonas</taxon>
    </lineage>
</organism>
<reference evidence="3 4" key="1">
    <citation type="submission" date="2021-05" db="EMBL/GenBank/DDBJ databases">
        <title>The draft genome of Geobacter luticola JCM 17780.</title>
        <authorList>
            <person name="Xu Z."/>
            <person name="Masuda Y."/>
            <person name="Itoh H."/>
            <person name="Senoo K."/>
        </authorList>
    </citation>
    <scope>NUCLEOTIDE SEQUENCE [LARGE SCALE GENOMIC DNA]</scope>
    <source>
        <strain evidence="3 4">JCM 17780</strain>
    </source>
</reference>
<keyword evidence="4" id="KW-1185">Reference proteome</keyword>
<dbReference type="SUPFAM" id="SSF52540">
    <property type="entry name" value="P-loop containing nucleoside triphosphate hydrolases"/>
    <property type="match status" value="1"/>
</dbReference>
<evidence type="ECO:0000313" key="4">
    <source>
        <dbReference type="Proteomes" id="UP000756860"/>
    </source>
</evidence>
<feature type="domain" description="DUF4143" evidence="2">
    <location>
        <begin position="216"/>
        <end position="362"/>
    </location>
</feature>
<sequence length="426" mass="47949">MKNIVMSHKVERDELLKGSFVPRAGLAEAVQSMAGGLIKVVIGPRRAGKSVFALQMLTAATGADFAYVNFDDERLMQPLDLDELLKAMIQVYGDNRTIFFDEIQNVTGWELFVNRLQRRGYNIVLTGSNAHLLSRELSTHLTGRYREFRLLPFSFAEFLAARSFVVDETLAATERQGLILKQLDDFLRIGGFPEVVVRGTEPAGYLTALFDGILFKDVVKRYGVRYSAKLHDVGRWLIGNVAREYTCTSLKNALAFRSVHTVENYVSYLVEAFLFMSVTRYSPKAKVRMSAPRKIYAYDTGMVNAVRFRTGSDAGRLLENLVAVEWYRRGVEFFSYRTGGGKEVDFAVRTISGAFSLFQVCYDLSDAKTRKREFAALAKAADEFGVAGGTVLTWDEEGEELLGDCRILLIPVWKWLLGQTKGNYEV</sequence>
<accession>A0ABS5SCN4</accession>
<dbReference type="PANTHER" id="PTHR33295">
    <property type="entry name" value="ATPASE"/>
    <property type="match status" value="1"/>
</dbReference>
<dbReference type="InterPro" id="IPR027417">
    <property type="entry name" value="P-loop_NTPase"/>
</dbReference>
<protein>
    <submittedName>
        <fullName evidence="3">ATP-binding protein</fullName>
    </submittedName>
</protein>
<evidence type="ECO:0000259" key="2">
    <source>
        <dbReference type="Pfam" id="PF13635"/>
    </source>
</evidence>
<dbReference type="PANTHER" id="PTHR33295:SF18">
    <property type="entry name" value="AAA+ ATPASE DOMAIN-CONTAINING PROTEIN"/>
    <property type="match status" value="1"/>
</dbReference>
<dbReference type="Pfam" id="PF13173">
    <property type="entry name" value="AAA_14"/>
    <property type="match status" value="1"/>
</dbReference>
<evidence type="ECO:0000313" key="3">
    <source>
        <dbReference type="EMBL" id="MBT0653128.1"/>
    </source>
</evidence>
<dbReference type="InterPro" id="IPR025420">
    <property type="entry name" value="DUF4143"/>
</dbReference>
<feature type="domain" description="AAA" evidence="1">
    <location>
        <begin position="38"/>
        <end position="159"/>
    </location>
</feature>
<gene>
    <name evidence="3" type="ORF">KI810_08685</name>
</gene>
<keyword evidence="3" id="KW-0067">ATP-binding</keyword>